<organism evidence="10 11">
    <name type="scientific">Alteribacillus bidgolensis</name>
    <dbReference type="NCBI Taxonomy" id="930129"/>
    <lineage>
        <taxon>Bacteria</taxon>
        <taxon>Bacillati</taxon>
        <taxon>Bacillota</taxon>
        <taxon>Bacilli</taxon>
        <taxon>Bacillales</taxon>
        <taxon>Bacillaceae</taxon>
        <taxon>Alteribacillus</taxon>
    </lineage>
</organism>
<evidence type="ECO:0000256" key="2">
    <source>
        <dbReference type="ARBA" id="ARBA00012438"/>
    </source>
</evidence>
<dbReference type="Gene3D" id="3.30.450.20">
    <property type="entry name" value="PAS domain"/>
    <property type="match status" value="1"/>
</dbReference>
<dbReference type="InterPro" id="IPR029016">
    <property type="entry name" value="GAF-like_dom_sf"/>
</dbReference>
<evidence type="ECO:0000259" key="9">
    <source>
        <dbReference type="PROSITE" id="PS50109"/>
    </source>
</evidence>
<keyword evidence="6 10" id="KW-0418">Kinase</keyword>
<dbReference type="EC" id="2.7.13.3" evidence="2"/>
<keyword evidence="4" id="KW-0808">Transferase</keyword>
<dbReference type="InterPro" id="IPR036097">
    <property type="entry name" value="HisK_dim/P_sf"/>
</dbReference>
<accession>A0A1G8QF19</accession>
<dbReference type="Pfam" id="PF02518">
    <property type="entry name" value="HATPase_c"/>
    <property type="match status" value="1"/>
</dbReference>
<keyword evidence="5" id="KW-0547">Nucleotide-binding</keyword>
<dbReference type="SUPFAM" id="SSF47384">
    <property type="entry name" value="Homodimeric domain of signal transducing histidine kinase"/>
    <property type="match status" value="1"/>
</dbReference>
<dbReference type="Gene3D" id="3.30.450.40">
    <property type="match status" value="1"/>
</dbReference>
<feature type="domain" description="Histidine kinase" evidence="9">
    <location>
        <begin position="327"/>
        <end position="532"/>
    </location>
</feature>
<dbReference type="SMART" id="SM00387">
    <property type="entry name" value="HATPase_c"/>
    <property type="match status" value="1"/>
</dbReference>
<evidence type="ECO:0000313" key="10">
    <source>
        <dbReference type="EMBL" id="SDJ03176.1"/>
    </source>
</evidence>
<evidence type="ECO:0000256" key="5">
    <source>
        <dbReference type="ARBA" id="ARBA00022741"/>
    </source>
</evidence>
<proteinExistence type="predicted"/>
<dbReference type="Proteomes" id="UP000199017">
    <property type="component" value="Unassembled WGS sequence"/>
</dbReference>
<evidence type="ECO:0000256" key="8">
    <source>
        <dbReference type="ARBA" id="ARBA00023012"/>
    </source>
</evidence>
<dbReference type="Pfam" id="PF00989">
    <property type="entry name" value="PAS"/>
    <property type="match status" value="1"/>
</dbReference>
<dbReference type="CDD" id="cd00082">
    <property type="entry name" value="HisKA"/>
    <property type="match status" value="1"/>
</dbReference>
<dbReference type="SUPFAM" id="SSF55874">
    <property type="entry name" value="ATPase domain of HSP90 chaperone/DNA topoisomerase II/histidine kinase"/>
    <property type="match status" value="1"/>
</dbReference>
<dbReference type="SMART" id="SM00388">
    <property type="entry name" value="HisKA"/>
    <property type="match status" value="1"/>
</dbReference>
<protein>
    <recommendedName>
        <fullName evidence="2">histidine kinase</fullName>
        <ecNumber evidence="2">2.7.13.3</ecNumber>
    </recommendedName>
</protein>
<comment type="catalytic activity">
    <reaction evidence="1">
        <text>ATP + protein L-histidine = ADP + protein N-phospho-L-histidine.</text>
        <dbReference type="EC" id="2.7.13.3"/>
    </reaction>
</comment>
<keyword evidence="8" id="KW-0902">Two-component regulatory system</keyword>
<name>A0A1G8QF19_9BACI</name>
<dbReference type="InterPro" id="IPR036890">
    <property type="entry name" value="HATPase_C_sf"/>
</dbReference>
<evidence type="ECO:0000313" key="11">
    <source>
        <dbReference type="Proteomes" id="UP000199017"/>
    </source>
</evidence>
<keyword evidence="11" id="KW-1185">Reference proteome</keyword>
<dbReference type="EMBL" id="FNDU01000019">
    <property type="protein sequence ID" value="SDJ03176.1"/>
    <property type="molecule type" value="Genomic_DNA"/>
</dbReference>
<sequence>MKDFSTYIKESHLNCRNLFNMNPEETPSLKTFLTKEELLSRQQLYSKVLKEAKHFMRKLIQNVNGVPILVVTTDDEGYLLDIYGDQTIKGMVDKLGITVGASFNEKDAGTNAVSLALKHGEPVEVIGDDHFHYCLSETACYSAPFSYAEDGMLAGTISIMSTIEHASPFHLGMLISVVDTIEREIQLQQKNHKLDLLNQFIISSTPLGVVMTEKDGSFLEFNAGAEEITGVHKDQILAGETERIKEVFEYITYVLESGSKVENVEITFPVNQSNRQKLCLLDVFPLYDEDQMIGTFAQFRDLTSYHELQQQVIQSEKLSAIGKLGTGLAHEIRNPLTSIIGLTQLLKENNNQNKYLEVITAELERMKSLVNQFVSLGKPVKVNRENCDVCELVHNTVELMTSDARLHNCKIYFESCVSYCNLKIDESQMKQVLINFIKNAFEAMPDGGRIDIKLYSNPEQNKFHIDISDEGEGMTQEEIEHIGTPFFTTKQSGLGMGLPVCFDIIKSHQGKIEIDSKKGYGTTIQVILPINHLKEIDVLEKSF</sequence>
<dbReference type="PANTHER" id="PTHR43065">
    <property type="entry name" value="SENSOR HISTIDINE KINASE"/>
    <property type="match status" value="1"/>
</dbReference>
<dbReference type="InterPro" id="IPR005467">
    <property type="entry name" value="His_kinase_dom"/>
</dbReference>
<dbReference type="Gene3D" id="1.10.287.130">
    <property type="match status" value="1"/>
</dbReference>
<keyword evidence="3" id="KW-0597">Phosphoprotein</keyword>
<reference evidence="10 11" key="1">
    <citation type="submission" date="2016-10" db="EMBL/GenBank/DDBJ databases">
        <authorList>
            <person name="de Groot N.N."/>
        </authorList>
    </citation>
    <scope>NUCLEOTIDE SEQUENCE [LARGE SCALE GENOMIC DNA]</scope>
    <source>
        <strain evidence="11">P4B,CCM 7963,CECT 7998,DSM 25260,IBRC-M 10614,KCTC 13821</strain>
    </source>
</reference>
<keyword evidence="7" id="KW-0067">ATP-binding</keyword>
<evidence type="ECO:0000256" key="4">
    <source>
        <dbReference type="ARBA" id="ARBA00022679"/>
    </source>
</evidence>
<evidence type="ECO:0000256" key="7">
    <source>
        <dbReference type="ARBA" id="ARBA00022840"/>
    </source>
</evidence>
<evidence type="ECO:0000256" key="3">
    <source>
        <dbReference type="ARBA" id="ARBA00022553"/>
    </source>
</evidence>
<dbReference type="OrthoDB" id="9784397at2"/>
<dbReference type="STRING" id="930129.SAMN05216352_11948"/>
<dbReference type="InterPro" id="IPR013767">
    <property type="entry name" value="PAS_fold"/>
</dbReference>
<dbReference type="InterPro" id="IPR035965">
    <property type="entry name" value="PAS-like_dom_sf"/>
</dbReference>
<evidence type="ECO:0000256" key="6">
    <source>
        <dbReference type="ARBA" id="ARBA00022777"/>
    </source>
</evidence>
<dbReference type="Gene3D" id="3.30.565.10">
    <property type="entry name" value="Histidine kinase-like ATPase, C-terminal domain"/>
    <property type="match status" value="1"/>
</dbReference>
<dbReference type="InterPro" id="IPR003661">
    <property type="entry name" value="HisK_dim/P_dom"/>
</dbReference>
<dbReference type="PANTHER" id="PTHR43065:SF10">
    <property type="entry name" value="PEROXIDE STRESS-ACTIVATED HISTIDINE KINASE MAK3"/>
    <property type="match status" value="1"/>
</dbReference>
<evidence type="ECO:0000256" key="1">
    <source>
        <dbReference type="ARBA" id="ARBA00000085"/>
    </source>
</evidence>
<dbReference type="InterPro" id="IPR004358">
    <property type="entry name" value="Sig_transdc_His_kin-like_C"/>
</dbReference>
<dbReference type="GO" id="GO:0005524">
    <property type="term" value="F:ATP binding"/>
    <property type="evidence" value="ECO:0007669"/>
    <property type="project" value="UniProtKB-KW"/>
</dbReference>
<dbReference type="Pfam" id="PF00512">
    <property type="entry name" value="HisKA"/>
    <property type="match status" value="1"/>
</dbReference>
<dbReference type="PROSITE" id="PS50109">
    <property type="entry name" value="HIS_KIN"/>
    <property type="match status" value="1"/>
</dbReference>
<dbReference type="GO" id="GO:0000155">
    <property type="term" value="F:phosphorelay sensor kinase activity"/>
    <property type="evidence" value="ECO:0007669"/>
    <property type="project" value="InterPro"/>
</dbReference>
<dbReference type="SUPFAM" id="SSF55785">
    <property type="entry name" value="PYP-like sensor domain (PAS domain)"/>
    <property type="match status" value="1"/>
</dbReference>
<dbReference type="InterPro" id="IPR003594">
    <property type="entry name" value="HATPase_dom"/>
</dbReference>
<dbReference type="AlphaFoldDB" id="A0A1G8QF19"/>
<gene>
    <name evidence="10" type="ORF">SAMN05216352_11948</name>
</gene>
<dbReference type="GO" id="GO:0006355">
    <property type="term" value="P:regulation of DNA-templated transcription"/>
    <property type="evidence" value="ECO:0007669"/>
    <property type="project" value="InterPro"/>
</dbReference>
<dbReference type="PRINTS" id="PR00344">
    <property type="entry name" value="BCTRLSENSOR"/>
</dbReference>